<proteinExistence type="predicted"/>
<organism evidence="2 3">
    <name type="scientific">Lampropedia aestuarii</name>
    <dbReference type="NCBI Taxonomy" id="2562762"/>
    <lineage>
        <taxon>Bacteria</taxon>
        <taxon>Pseudomonadati</taxon>
        <taxon>Pseudomonadota</taxon>
        <taxon>Betaproteobacteria</taxon>
        <taxon>Burkholderiales</taxon>
        <taxon>Comamonadaceae</taxon>
        <taxon>Lampropedia</taxon>
    </lineage>
</organism>
<dbReference type="PANTHER" id="PTHR38442:SF1">
    <property type="entry name" value="INNER MEMBRANE PROTEIN"/>
    <property type="match status" value="1"/>
</dbReference>
<evidence type="ECO:0000313" key="2">
    <source>
        <dbReference type="EMBL" id="THJ34543.1"/>
    </source>
</evidence>
<keyword evidence="1" id="KW-0812">Transmembrane</keyword>
<gene>
    <name evidence="2" type="ORF">E8K88_05995</name>
</gene>
<feature type="transmembrane region" description="Helical" evidence="1">
    <location>
        <begin position="386"/>
        <end position="407"/>
    </location>
</feature>
<dbReference type="EMBL" id="SSWX01000006">
    <property type="protein sequence ID" value="THJ34543.1"/>
    <property type="molecule type" value="Genomic_DNA"/>
</dbReference>
<evidence type="ECO:0000256" key="1">
    <source>
        <dbReference type="SAM" id="Phobius"/>
    </source>
</evidence>
<keyword evidence="1" id="KW-1133">Transmembrane helix</keyword>
<dbReference type="RefSeq" id="WP_136405753.1">
    <property type="nucleotide sequence ID" value="NZ_SSWX01000006.1"/>
</dbReference>
<dbReference type="GO" id="GO:0005886">
    <property type="term" value="C:plasma membrane"/>
    <property type="evidence" value="ECO:0007669"/>
    <property type="project" value="TreeGrafter"/>
</dbReference>
<keyword evidence="3" id="KW-1185">Reference proteome</keyword>
<reference evidence="2 3" key="1">
    <citation type="submission" date="2019-04" db="EMBL/GenBank/DDBJ databases">
        <title>Lampropedia sp YIM MLB12 draf genome.</title>
        <authorList>
            <person name="Wang Y.-X."/>
        </authorList>
    </citation>
    <scope>NUCLEOTIDE SEQUENCE [LARGE SCALE GENOMIC DNA]</scope>
    <source>
        <strain evidence="2 3">YIM MLB12</strain>
    </source>
</reference>
<dbReference type="Proteomes" id="UP000306236">
    <property type="component" value="Unassembled WGS sequence"/>
</dbReference>
<comment type="caution">
    <text evidence="2">The sequence shown here is derived from an EMBL/GenBank/DDBJ whole genome shotgun (WGS) entry which is preliminary data.</text>
</comment>
<keyword evidence="1" id="KW-0472">Membrane</keyword>
<feature type="transmembrane region" description="Helical" evidence="1">
    <location>
        <begin position="30"/>
        <end position="55"/>
    </location>
</feature>
<protein>
    <submittedName>
        <fullName evidence="2">DUF445 domain-containing protein</fullName>
    </submittedName>
</protein>
<sequence length="409" mass="46163">MRHPLALFLLIAVTLTYCVAIALRAQHPAWAYVAAFAEAGMVGALADWFAVVAMFRHPMGIPIPHTAVLAKNQTRLGQGLADFIDRNFLSAHYIRNKLAQWDAAQWLAQWLQVPHNAQRLLQPVLATTRFGLEAMDDRKVRAFFTRNVRTALQQIDVSSSSAAILDSLTAQGRHQQLLSDLTTQLAKAVENESTQQHITQAIAKELRALRYLALDQAAARLTTRKIVNAVARNLKDMGESPEHPMRQRLEGAIQDWISRLKADPELQAKTNHFRDELLEHPGLNEYLEQVWSDLLRWLVQDLSQSDSPLAQRLEAGVSHLGRELAHNPELQHWVNAQVQDLAPRIVEYYRPAIGRHIQQRVGEWDTRELIEEVETKLGKDLQYIRINGTLVGGLVGLVIYSLTQWVIGG</sequence>
<dbReference type="Pfam" id="PF04286">
    <property type="entry name" value="DUF445"/>
    <property type="match status" value="1"/>
</dbReference>
<name>A0A4S5BTE8_9BURK</name>
<evidence type="ECO:0000313" key="3">
    <source>
        <dbReference type="Proteomes" id="UP000306236"/>
    </source>
</evidence>
<accession>A0A4S5BTE8</accession>
<dbReference type="PANTHER" id="PTHR38442">
    <property type="entry name" value="INNER MEMBRANE PROTEIN-RELATED"/>
    <property type="match status" value="1"/>
</dbReference>
<dbReference type="OrthoDB" id="9769590at2"/>
<dbReference type="AlphaFoldDB" id="A0A4S5BTE8"/>
<dbReference type="InterPro" id="IPR007383">
    <property type="entry name" value="DUF445"/>
</dbReference>